<keyword evidence="2" id="KW-0720">Serine protease</keyword>
<dbReference type="EMBL" id="MWQN01000004">
    <property type="protein sequence ID" value="OPC77082.1"/>
    <property type="molecule type" value="Genomic_DNA"/>
</dbReference>
<evidence type="ECO:0000256" key="2">
    <source>
        <dbReference type="ARBA" id="ARBA00022825"/>
    </source>
</evidence>
<reference evidence="4 5" key="1">
    <citation type="submission" date="2017-03" db="EMBL/GenBank/DDBJ databases">
        <title>Draft genome sequence of Streptomyces scabrisporus NF3, endophyte isolated from Amphipterygium adstringens.</title>
        <authorList>
            <person name="Vazquez M."/>
            <person name="Ceapa C.D."/>
            <person name="Rodriguez Luna D."/>
            <person name="Sanchez Esquivel S."/>
        </authorList>
    </citation>
    <scope>NUCLEOTIDE SEQUENCE [LARGE SCALE GENOMIC DNA]</scope>
    <source>
        <strain evidence="4 5">NF3</strain>
    </source>
</reference>
<evidence type="ECO:0000313" key="5">
    <source>
        <dbReference type="Proteomes" id="UP000190037"/>
    </source>
</evidence>
<sequence length="666" mass="70026">MEFVLTPDYFDTVERHFRRLHEPAFGAPHAAADPSIRPDGAAIAFTGSVFTELVGRPRTRVCVAEATRVRILTEGAGSQRMPRFSPDGRLLAHLTDAESPGDFQLDVLDVATGTSVWRPRVPGGAVEYLSWSPDGSALLLGVAAYGADLAGGQGSGTIADGPGEMPDWAPEVDSNSSEDGARSVWIAELGTEPGNGTVRQVSRAGTNVWEACWAGPDALVCVAGSGAGEESWYTADLRRIAVADGSETVLRTGGRQFGVPSASPSGRAVAVVEALCSDRGVVAGDLVLIAVDSAGGAADSVRIDTNGVDVTSTGWPAEDRLGWAGIGGLDTVVGEVDRASGKVTEVWRGTETFGGRYPELSFSPHGHAGVRHGWDRFPELAIVAGRSVRTVASLTHPGADYVSAKAGVAEEVTWTAPDGTAIQGILCRPAGPGPFPLITHLHGGPVWSFRNSWSLAFQGTPLLVSRGYAVLNPNPRGSAGRGQRFAEGVFGDMGGAGAQDVLSGIDAMVARGIADPERLGVMGGSYGGFLSAWLITQDERFAAAAPTAPVTDWISLHHTTNMPHFDRTFLADEPRSFTGHYVERSPLRHASNVRTPTLLTGGALDRCTPPGQAREFHRALVESDVESTLVVYPQEGHGVSGFPAVIDHCARVLAWFDAYMAPEPTV</sequence>
<accession>A0A1T3NJW7</accession>
<dbReference type="AlphaFoldDB" id="A0A1T3NJW7"/>
<proteinExistence type="predicted"/>
<dbReference type="Gene3D" id="2.120.10.30">
    <property type="entry name" value="TolB, C-terminal domain"/>
    <property type="match status" value="1"/>
</dbReference>
<dbReference type="PANTHER" id="PTHR42776">
    <property type="entry name" value="SERINE PEPTIDASE S9 FAMILY MEMBER"/>
    <property type="match status" value="1"/>
</dbReference>
<dbReference type="Pfam" id="PF07676">
    <property type="entry name" value="PD40"/>
    <property type="match status" value="1"/>
</dbReference>
<dbReference type="Gene3D" id="3.40.50.1820">
    <property type="entry name" value="alpha/beta hydrolase"/>
    <property type="match status" value="1"/>
</dbReference>
<dbReference type="GO" id="GO:0004252">
    <property type="term" value="F:serine-type endopeptidase activity"/>
    <property type="evidence" value="ECO:0007669"/>
    <property type="project" value="TreeGrafter"/>
</dbReference>
<organism evidence="4 5">
    <name type="scientific">Embleya scabrispora</name>
    <dbReference type="NCBI Taxonomy" id="159449"/>
    <lineage>
        <taxon>Bacteria</taxon>
        <taxon>Bacillati</taxon>
        <taxon>Actinomycetota</taxon>
        <taxon>Actinomycetes</taxon>
        <taxon>Kitasatosporales</taxon>
        <taxon>Streptomycetaceae</taxon>
        <taxon>Embleya</taxon>
    </lineage>
</organism>
<dbReference type="PANTHER" id="PTHR42776:SF27">
    <property type="entry name" value="DIPEPTIDYL PEPTIDASE FAMILY MEMBER 6"/>
    <property type="match status" value="1"/>
</dbReference>
<comment type="caution">
    <text evidence="4">The sequence shown here is derived from an EMBL/GenBank/DDBJ whole genome shotgun (WGS) entry which is preliminary data.</text>
</comment>
<dbReference type="STRING" id="159449.B4N89_41685"/>
<dbReference type="InterPro" id="IPR011042">
    <property type="entry name" value="6-blade_b-propeller_TolB-like"/>
</dbReference>
<dbReference type="InterPro" id="IPR029058">
    <property type="entry name" value="AB_hydrolase_fold"/>
</dbReference>
<gene>
    <name evidence="4" type="ORF">B4N89_41685</name>
</gene>
<evidence type="ECO:0000259" key="3">
    <source>
        <dbReference type="Pfam" id="PF00326"/>
    </source>
</evidence>
<feature type="domain" description="Peptidase S9 prolyl oligopeptidase catalytic" evidence="3">
    <location>
        <begin position="460"/>
        <end position="661"/>
    </location>
</feature>
<dbReference type="SUPFAM" id="SSF82171">
    <property type="entry name" value="DPP6 N-terminal domain-like"/>
    <property type="match status" value="1"/>
</dbReference>
<keyword evidence="1" id="KW-0378">Hydrolase</keyword>
<protein>
    <submittedName>
        <fullName evidence="4">S9 family peptidase</fullName>
    </submittedName>
</protein>
<dbReference type="GO" id="GO:0006508">
    <property type="term" value="P:proteolysis"/>
    <property type="evidence" value="ECO:0007669"/>
    <property type="project" value="InterPro"/>
</dbReference>
<dbReference type="InterPro" id="IPR011659">
    <property type="entry name" value="WD40"/>
</dbReference>
<dbReference type="Proteomes" id="UP000190037">
    <property type="component" value="Unassembled WGS sequence"/>
</dbReference>
<dbReference type="Pfam" id="PF00326">
    <property type="entry name" value="Peptidase_S9"/>
    <property type="match status" value="1"/>
</dbReference>
<keyword evidence="2" id="KW-0645">Protease</keyword>
<keyword evidence="5" id="KW-1185">Reference proteome</keyword>
<evidence type="ECO:0000256" key="1">
    <source>
        <dbReference type="ARBA" id="ARBA00022801"/>
    </source>
</evidence>
<evidence type="ECO:0000313" key="4">
    <source>
        <dbReference type="EMBL" id="OPC77082.1"/>
    </source>
</evidence>
<name>A0A1T3NJW7_9ACTN</name>
<dbReference type="InterPro" id="IPR001375">
    <property type="entry name" value="Peptidase_S9_cat"/>
</dbReference>
<dbReference type="OrthoDB" id="262125at2"/>
<dbReference type="SUPFAM" id="SSF53474">
    <property type="entry name" value="alpha/beta-Hydrolases"/>
    <property type="match status" value="1"/>
</dbReference>